<feature type="compositionally biased region" description="Basic and acidic residues" evidence="1">
    <location>
        <begin position="163"/>
        <end position="174"/>
    </location>
</feature>
<dbReference type="PANTHER" id="PTHR11668">
    <property type="entry name" value="SERINE/THREONINE PROTEIN PHOSPHATASE"/>
    <property type="match status" value="1"/>
</dbReference>
<dbReference type="InterPro" id="IPR029052">
    <property type="entry name" value="Metallo-depent_PP-like"/>
</dbReference>
<dbReference type="CDD" id="cd00144">
    <property type="entry name" value="MPP_PPP_family"/>
    <property type="match status" value="1"/>
</dbReference>
<evidence type="ECO:0000313" key="2">
    <source>
        <dbReference type="Proteomes" id="UP000046395"/>
    </source>
</evidence>
<feature type="compositionally biased region" description="Basic and acidic residues" evidence="1">
    <location>
        <begin position="146"/>
        <end position="156"/>
    </location>
</feature>
<name>A0A5S6Q8K7_TRIMR</name>
<evidence type="ECO:0000256" key="1">
    <source>
        <dbReference type="SAM" id="MobiDB-lite"/>
    </source>
</evidence>
<dbReference type="SUPFAM" id="SSF56300">
    <property type="entry name" value="Metallo-dependent phosphatases"/>
    <property type="match status" value="1"/>
</dbReference>
<proteinExistence type="predicted"/>
<dbReference type="GO" id="GO:0005737">
    <property type="term" value="C:cytoplasm"/>
    <property type="evidence" value="ECO:0007669"/>
    <property type="project" value="TreeGrafter"/>
</dbReference>
<sequence>MLYDLLWADPTEAVPEWIPSERGKTFSFGPMAAELFCAHSKVRLIVRGHQVVDDGYKFNSNGRVLTVFGVPWYKGSNHAALACFDEDGMGTIKQVEVVGNKCAPGKNANVLKLSKKSKAAFRGAVRTKRPFKCLEKQQGKPRKLFSRKDSIRHEDEWMTNSKEGMEKPTIDYDS</sequence>
<protein>
    <submittedName>
        <fullName evidence="3">Serine/threonine specific protein phosphatases domain-containing protein</fullName>
    </submittedName>
</protein>
<dbReference type="Gene3D" id="3.60.21.10">
    <property type="match status" value="1"/>
</dbReference>
<reference evidence="3" key="1">
    <citation type="submission" date="2019-12" db="UniProtKB">
        <authorList>
            <consortium name="WormBaseParasite"/>
        </authorList>
    </citation>
    <scope>IDENTIFICATION</scope>
</reference>
<keyword evidence="2" id="KW-1185">Reference proteome</keyword>
<organism evidence="2 3">
    <name type="scientific">Trichuris muris</name>
    <name type="common">Mouse whipworm</name>
    <dbReference type="NCBI Taxonomy" id="70415"/>
    <lineage>
        <taxon>Eukaryota</taxon>
        <taxon>Metazoa</taxon>
        <taxon>Ecdysozoa</taxon>
        <taxon>Nematoda</taxon>
        <taxon>Enoplea</taxon>
        <taxon>Dorylaimia</taxon>
        <taxon>Trichinellida</taxon>
        <taxon>Trichuridae</taxon>
        <taxon>Trichuris</taxon>
    </lineage>
</organism>
<dbReference type="WBParaSite" id="TMUE_1000003460.1">
    <property type="protein sequence ID" value="TMUE_1000003460.1"/>
    <property type="gene ID" value="WBGene00285204"/>
</dbReference>
<accession>A0A5S6Q8K7</accession>
<evidence type="ECO:0000313" key="3">
    <source>
        <dbReference type="WBParaSite" id="TMUE_1000003460.1"/>
    </source>
</evidence>
<dbReference type="AlphaFoldDB" id="A0A5S6Q8K7"/>
<dbReference type="Proteomes" id="UP000046395">
    <property type="component" value="Unassembled WGS sequence"/>
</dbReference>
<dbReference type="InterPro" id="IPR050341">
    <property type="entry name" value="PP1_catalytic_subunit"/>
</dbReference>
<dbReference type="GO" id="GO:0004722">
    <property type="term" value="F:protein serine/threonine phosphatase activity"/>
    <property type="evidence" value="ECO:0007669"/>
    <property type="project" value="TreeGrafter"/>
</dbReference>
<dbReference type="PANTHER" id="PTHR11668:SF496">
    <property type="entry name" value="SERINE_THREONINE-PROTEIN PHOSPHATASE"/>
    <property type="match status" value="1"/>
</dbReference>
<dbReference type="STRING" id="70415.A0A5S6Q8K7"/>
<feature type="region of interest" description="Disordered" evidence="1">
    <location>
        <begin position="138"/>
        <end position="174"/>
    </location>
</feature>